<protein>
    <recommendedName>
        <fullName evidence="3">SAM-dependent methyltransferase</fullName>
    </recommendedName>
</protein>
<reference evidence="1 2" key="1">
    <citation type="submission" date="2021-01" db="EMBL/GenBank/DDBJ databases">
        <title>Genome Sequence and Methylation Pattern of Haloterrigena salifodinae BOL5-1, An Extremely Halophilic Archaeon from a Bolivian Salt Mine.</title>
        <authorList>
            <person name="DasSarma P."/>
            <person name="Anton B.P."/>
            <person name="DasSarma S.L."/>
            <person name="von Ehrenheim H.A.L."/>
            <person name="Martinez F.L."/>
            <person name="Guzman D."/>
            <person name="Roberts R.J."/>
            <person name="DasSarma S."/>
        </authorList>
    </citation>
    <scope>NUCLEOTIDE SEQUENCE [LARGE SCALE GENOMIC DNA]</scope>
    <source>
        <strain evidence="1 2">BOL5-1</strain>
    </source>
</reference>
<dbReference type="InterPro" id="IPR029063">
    <property type="entry name" value="SAM-dependent_MTases_sf"/>
</dbReference>
<evidence type="ECO:0000313" key="2">
    <source>
        <dbReference type="Proteomes" id="UP000637819"/>
    </source>
</evidence>
<evidence type="ECO:0000313" key="1">
    <source>
        <dbReference type="EMBL" id="QRV14926.1"/>
    </source>
</evidence>
<dbReference type="Gene3D" id="3.40.50.150">
    <property type="entry name" value="Vaccinia Virus protein VP39"/>
    <property type="match status" value="1"/>
</dbReference>
<accession>A0A8T8E0G1</accession>
<dbReference type="Proteomes" id="UP000637819">
    <property type="component" value="Chromosome"/>
</dbReference>
<name>A0A8T8E0G1_9EURY</name>
<organism evidence="1 2">
    <name type="scientific">Haloterrigena salifodinae</name>
    <dbReference type="NCBI Taxonomy" id="2675099"/>
    <lineage>
        <taxon>Archaea</taxon>
        <taxon>Methanobacteriati</taxon>
        <taxon>Methanobacteriota</taxon>
        <taxon>Stenosarchaea group</taxon>
        <taxon>Halobacteria</taxon>
        <taxon>Halobacteriales</taxon>
        <taxon>Natrialbaceae</taxon>
        <taxon>Haloterrigena</taxon>
    </lineage>
</organism>
<dbReference type="OrthoDB" id="175699at2157"/>
<dbReference type="AlphaFoldDB" id="A0A8T8E0G1"/>
<dbReference type="KEGG" id="hsal:JMJ58_18755"/>
<dbReference type="SUPFAM" id="SSF53335">
    <property type="entry name" value="S-adenosyl-L-methionine-dependent methyltransferases"/>
    <property type="match status" value="1"/>
</dbReference>
<proteinExistence type="predicted"/>
<sequence>MGDATEPTKFEVTDCAVIGRTFEEYAAMFDLEPAALEGRRVLDCPSGVASFVATATDRGIDVVGADVVYERSPEDLARRCREDREAVIDQLSEKRDMFDWSFYDSVAERRRYLRRASERFLKDYAAGQSRDRYVAAALPALPFERDAFSLVLSAHFLFLYGDRFDYEFHCEALRELARVAADEVRIYPLQGLDATPYDRLEDVLATLADEGYEATRETVPFEFQPGSTEMLVLSP</sequence>
<dbReference type="RefSeq" id="WP_204747560.1">
    <property type="nucleotide sequence ID" value="NZ_CP069188.1"/>
</dbReference>
<keyword evidence="2" id="KW-1185">Reference proteome</keyword>
<dbReference type="GeneID" id="62877209"/>
<gene>
    <name evidence="1" type="ORF">JMJ58_18755</name>
</gene>
<evidence type="ECO:0008006" key="3">
    <source>
        <dbReference type="Google" id="ProtNLM"/>
    </source>
</evidence>
<dbReference type="EMBL" id="CP069188">
    <property type="protein sequence ID" value="QRV14926.1"/>
    <property type="molecule type" value="Genomic_DNA"/>
</dbReference>